<evidence type="ECO:0000256" key="4">
    <source>
        <dbReference type="ARBA" id="ARBA00022692"/>
    </source>
</evidence>
<sequence>MTRVNFMLFLAVLASALYLVHVQYQSRRLFTALDRATLDAHRIETEREQLELEKRRQATAQRVEQLAHDRLQMRTATPAITDYVTLGRNGTVAAVEAGATRAAQGREVQGRLGGVNLPRGLVNADTGAAKERR</sequence>
<evidence type="ECO:0000256" key="6">
    <source>
        <dbReference type="ARBA" id="ARBA00023136"/>
    </source>
</evidence>
<dbReference type="Pfam" id="PF04999">
    <property type="entry name" value="FtsL"/>
    <property type="match status" value="1"/>
</dbReference>
<evidence type="ECO:0000256" key="10">
    <source>
        <dbReference type="SAM" id="Coils"/>
    </source>
</evidence>
<keyword evidence="10" id="KW-0175">Coiled coil</keyword>
<keyword evidence="6 8" id="KW-0472">Membrane</keyword>
<comment type="subunit">
    <text evidence="8">Part of a complex composed of FtsB, FtsL and FtsQ.</text>
</comment>
<gene>
    <name evidence="8 11" type="primary">ftsL</name>
    <name evidence="11" type="ORF">DW355_06390</name>
</gene>
<evidence type="ECO:0000256" key="8">
    <source>
        <dbReference type="HAMAP-Rule" id="MF_00910"/>
    </source>
</evidence>
<evidence type="ECO:0000313" key="11">
    <source>
        <dbReference type="EMBL" id="QBK04464.1"/>
    </source>
</evidence>
<dbReference type="InterPro" id="IPR011922">
    <property type="entry name" value="Cell_div_FtsL"/>
</dbReference>
<dbReference type="NCBIfam" id="TIGR02209">
    <property type="entry name" value="ftsL_broad"/>
    <property type="match status" value="1"/>
</dbReference>
<dbReference type="EMBL" id="CP031395">
    <property type="protein sequence ID" value="QBK04464.1"/>
    <property type="molecule type" value="Genomic_DNA"/>
</dbReference>
<comment type="similarity">
    <text evidence="8">Belongs to the FtsL family.</text>
</comment>
<comment type="function">
    <text evidence="8">Essential cell division protein. May link together the upstream cell division proteins, which are predominantly cytoplasmic, with the downstream cell division proteins, which are predominantly periplasmic.</text>
</comment>
<keyword evidence="3 8" id="KW-0132">Cell division</keyword>
<dbReference type="KEGG" id="hgr:DW355_06390"/>
<dbReference type="HAMAP" id="MF_00910">
    <property type="entry name" value="FtsL"/>
    <property type="match status" value="1"/>
</dbReference>
<dbReference type="Proteomes" id="UP000292939">
    <property type="component" value="Chromosome"/>
</dbReference>
<keyword evidence="2 8" id="KW-1003">Cell membrane</keyword>
<dbReference type="RefSeq" id="WP_131278586.1">
    <property type="nucleotide sequence ID" value="NZ_CP031395.1"/>
</dbReference>
<accession>A0A4P6UJ73</accession>
<name>A0A4P6UJ73_9BURK</name>
<evidence type="ECO:0000256" key="2">
    <source>
        <dbReference type="ARBA" id="ARBA00022475"/>
    </source>
</evidence>
<proteinExistence type="inferred from homology"/>
<keyword evidence="8" id="KW-0997">Cell inner membrane</keyword>
<dbReference type="GO" id="GO:0032153">
    <property type="term" value="C:cell division site"/>
    <property type="evidence" value="ECO:0007669"/>
    <property type="project" value="UniProtKB-UniRule"/>
</dbReference>
<protein>
    <recommendedName>
        <fullName evidence="8 9">Cell division protein FtsL</fullName>
    </recommendedName>
</protein>
<reference evidence="11 12" key="1">
    <citation type="submission" date="2018-07" db="EMBL/GenBank/DDBJ databases">
        <title>Exploring interactions and the metabolic potential of the ultra-small soil bacteria Hylemonella gracilis.</title>
        <authorList>
            <person name="Tyc O."/>
            <person name="Kulkarni P."/>
            <person name="Gawehns F."/>
            <person name="Hundscheid M."/>
            <person name="Zweers H."/>
            <person name="Garbeva P."/>
        </authorList>
    </citation>
    <scope>NUCLEOTIDE SEQUENCE [LARGE SCALE GENOMIC DNA]</scope>
    <source>
        <strain evidence="11 12">NS1</strain>
    </source>
</reference>
<dbReference type="AlphaFoldDB" id="A0A4P6UJ73"/>
<evidence type="ECO:0000256" key="5">
    <source>
        <dbReference type="ARBA" id="ARBA00022989"/>
    </source>
</evidence>
<comment type="subcellular location">
    <subcellularLocation>
        <location evidence="8">Cell inner membrane</location>
        <topology evidence="8">Single-pass type II membrane protein</topology>
    </subcellularLocation>
    <subcellularLocation>
        <location evidence="1">Cell membrane</location>
        <topology evidence="1">Single-pass type II membrane protein</topology>
    </subcellularLocation>
    <text evidence="8">Localizes to the division septum where it forms a ring structure.</text>
</comment>
<feature type="coiled-coil region" evidence="10">
    <location>
        <begin position="33"/>
        <end position="60"/>
    </location>
</feature>
<evidence type="ECO:0000256" key="7">
    <source>
        <dbReference type="ARBA" id="ARBA00023306"/>
    </source>
</evidence>
<dbReference type="GO" id="GO:0005886">
    <property type="term" value="C:plasma membrane"/>
    <property type="evidence" value="ECO:0007669"/>
    <property type="project" value="UniProtKB-SubCell"/>
</dbReference>
<evidence type="ECO:0000256" key="1">
    <source>
        <dbReference type="ARBA" id="ARBA00004401"/>
    </source>
</evidence>
<evidence type="ECO:0000256" key="3">
    <source>
        <dbReference type="ARBA" id="ARBA00022618"/>
    </source>
</evidence>
<keyword evidence="5 8" id="KW-1133">Transmembrane helix</keyword>
<keyword evidence="7 8" id="KW-0131">Cell cycle</keyword>
<keyword evidence="4 8" id="KW-0812">Transmembrane</keyword>
<dbReference type="GO" id="GO:0043093">
    <property type="term" value="P:FtsZ-dependent cytokinesis"/>
    <property type="evidence" value="ECO:0007669"/>
    <property type="project" value="UniProtKB-UniRule"/>
</dbReference>
<evidence type="ECO:0000256" key="9">
    <source>
        <dbReference type="NCBIfam" id="TIGR02209"/>
    </source>
</evidence>
<organism evidence="11 12">
    <name type="scientific">Hylemonella gracilis</name>
    <dbReference type="NCBI Taxonomy" id="80880"/>
    <lineage>
        <taxon>Bacteria</taxon>
        <taxon>Pseudomonadati</taxon>
        <taxon>Pseudomonadota</taxon>
        <taxon>Betaproteobacteria</taxon>
        <taxon>Burkholderiales</taxon>
        <taxon>Comamonadaceae</taxon>
        <taxon>Hylemonella</taxon>
    </lineage>
</organism>
<evidence type="ECO:0000313" key="12">
    <source>
        <dbReference type="Proteomes" id="UP000292939"/>
    </source>
</evidence>
<dbReference type="OrthoDB" id="5298556at2"/>